<dbReference type="InterPro" id="IPR000064">
    <property type="entry name" value="NLP_P60_dom"/>
</dbReference>
<evidence type="ECO:0000256" key="5">
    <source>
        <dbReference type="SAM" id="Phobius"/>
    </source>
</evidence>
<gene>
    <name evidence="7" type="ORF">SDC9_48903</name>
</gene>
<dbReference type="Pfam" id="PF00877">
    <property type="entry name" value="NLPC_P60"/>
    <property type="match status" value="1"/>
</dbReference>
<protein>
    <recommendedName>
        <fullName evidence="6">NlpC/P60 domain-containing protein</fullName>
    </recommendedName>
</protein>
<dbReference type="PANTHER" id="PTHR47359">
    <property type="entry name" value="PEPTIDOGLYCAN DL-ENDOPEPTIDASE CWLO"/>
    <property type="match status" value="1"/>
</dbReference>
<keyword evidence="5" id="KW-0812">Transmembrane</keyword>
<keyword evidence="5" id="KW-1133">Transmembrane helix</keyword>
<keyword evidence="3" id="KW-0378">Hydrolase</keyword>
<name>A0A644WGM8_9ZZZZ</name>
<dbReference type="AlphaFoldDB" id="A0A644WGM8"/>
<keyword evidence="5" id="KW-0472">Membrane</keyword>
<feature type="domain" description="NlpC/P60" evidence="6">
    <location>
        <begin position="48"/>
        <end position="197"/>
    </location>
</feature>
<evidence type="ECO:0000259" key="6">
    <source>
        <dbReference type="PROSITE" id="PS51935"/>
    </source>
</evidence>
<dbReference type="PANTHER" id="PTHR47359:SF3">
    <property type="entry name" value="NLP_P60 DOMAIN-CONTAINING PROTEIN-RELATED"/>
    <property type="match status" value="1"/>
</dbReference>
<dbReference type="SUPFAM" id="SSF54001">
    <property type="entry name" value="Cysteine proteinases"/>
    <property type="match status" value="1"/>
</dbReference>
<evidence type="ECO:0000256" key="3">
    <source>
        <dbReference type="ARBA" id="ARBA00022801"/>
    </source>
</evidence>
<keyword evidence="4" id="KW-0788">Thiol protease</keyword>
<comment type="similarity">
    <text evidence="1">Belongs to the peptidase C40 family.</text>
</comment>
<organism evidence="7">
    <name type="scientific">bioreactor metagenome</name>
    <dbReference type="NCBI Taxonomy" id="1076179"/>
    <lineage>
        <taxon>unclassified sequences</taxon>
        <taxon>metagenomes</taxon>
        <taxon>ecological metagenomes</taxon>
    </lineage>
</organism>
<evidence type="ECO:0000256" key="2">
    <source>
        <dbReference type="ARBA" id="ARBA00022670"/>
    </source>
</evidence>
<evidence type="ECO:0000256" key="4">
    <source>
        <dbReference type="ARBA" id="ARBA00022807"/>
    </source>
</evidence>
<sequence length="203" mass="23227">MRKKVVNSNIAFILALIILIVVGILIFINFNEKDKYENEGINMTEEEKVIVNEVIKLAEEKIGLEYVWGGKGEIMTEERLDELIGYYGDKYYPLKKETYIGNQAFDCSGLTYWTYREVTGVEIGYSTFEQEDILQGYEVSEEDLQPGDLIYTPGHVVLYKGRGEIINAYNKLPYPIGGVKSGKLYLGDDSVIYRPLDYIKSLE</sequence>
<accession>A0A644WGM8</accession>
<reference evidence="7" key="1">
    <citation type="submission" date="2019-08" db="EMBL/GenBank/DDBJ databases">
        <authorList>
            <person name="Kucharzyk K."/>
            <person name="Murdoch R.W."/>
            <person name="Higgins S."/>
            <person name="Loffler F."/>
        </authorList>
    </citation>
    <scope>NUCLEOTIDE SEQUENCE</scope>
</reference>
<dbReference type="GO" id="GO:0008234">
    <property type="term" value="F:cysteine-type peptidase activity"/>
    <property type="evidence" value="ECO:0007669"/>
    <property type="project" value="UniProtKB-KW"/>
</dbReference>
<dbReference type="GO" id="GO:0006508">
    <property type="term" value="P:proteolysis"/>
    <property type="evidence" value="ECO:0007669"/>
    <property type="project" value="UniProtKB-KW"/>
</dbReference>
<dbReference type="InterPro" id="IPR051794">
    <property type="entry name" value="PG_Endopeptidase_C40"/>
</dbReference>
<dbReference type="EMBL" id="VSSQ01000886">
    <property type="protein sequence ID" value="MPM02648.1"/>
    <property type="molecule type" value="Genomic_DNA"/>
</dbReference>
<evidence type="ECO:0000256" key="1">
    <source>
        <dbReference type="ARBA" id="ARBA00007074"/>
    </source>
</evidence>
<evidence type="ECO:0000313" key="7">
    <source>
        <dbReference type="EMBL" id="MPM02648.1"/>
    </source>
</evidence>
<comment type="caution">
    <text evidence="7">The sequence shown here is derived from an EMBL/GenBank/DDBJ whole genome shotgun (WGS) entry which is preliminary data.</text>
</comment>
<keyword evidence="2" id="KW-0645">Protease</keyword>
<dbReference type="PROSITE" id="PS51935">
    <property type="entry name" value="NLPC_P60"/>
    <property type="match status" value="1"/>
</dbReference>
<feature type="transmembrane region" description="Helical" evidence="5">
    <location>
        <begin position="12"/>
        <end position="30"/>
    </location>
</feature>
<dbReference type="Gene3D" id="3.90.1720.10">
    <property type="entry name" value="endopeptidase domain like (from Nostoc punctiforme)"/>
    <property type="match status" value="1"/>
</dbReference>
<dbReference type="InterPro" id="IPR038765">
    <property type="entry name" value="Papain-like_cys_pep_sf"/>
</dbReference>
<proteinExistence type="inferred from homology"/>